<name>A0A7J7HVF6_CAMSI</name>
<comment type="subcellular location">
    <subcellularLocation>
        <location evidence="1">Membrane</location>
        <topology evidence="1">Multi-pass membrane protein</topology>
    </subcellularLocation>
</comment>
<feature type="transmembrane region" description="Helical" evidence="7">
    <location>
        <begin position="394"/>
        <end position="419"/>
    </location>
</feature>
<dbReference type="InterPro" id="IPR006043">
    <property type="entry name" value="NCS2"/>
</dbReference>
<evidence type="ECO:0000313" key="9">
    <source>
        <dbReference type="Proteomes" id="UP000593564"/>
    </source>
</evidence>
<evidence type="ECO:0000256" key="3">
    <source>
        <dbReference type="ARBA" id="ARBA00022448"/>
    </source>
</evidence>
<feature type="transmembrane region" description="Helical" evidence="7">
    <location>
        <begin position="431"/>
        <end position="452"/>
    </location>
</feature>
<dbReference type="GO" id="GO:0005345">
    <property type="term" value="F:purine nucleobase transmembrane transporter activity"/>
    <property type="evidence" value="ECO:0007669"/>
    <property type="project" value="TreeGrafter"/>
</dbReference>
<feature type="transmembrane region" description="Helical" evidence="7">
    <location>
        <begin position="458"/>
        <end position="475"/>
    </location>
</feature>
<keyword evidence="5 7" id="KW-1133">Transmembrane helix</keyword>
<feature type="transmembrane region" description="Helical" evidence="7">
    <location>
        <begin position="207"/>
        <end position="226"/>
    </location>
</feature>
<feature type="transmembrane region" description="Helical" evidence="7">
    <location>
        <begin position="348"/>
        <end position="371"/>
    </location>
</feature>
<evidence type="ECO:0000256" key="6">
    <source>
        <dbReference type="ARBA" id="ARBA00023136"/>
    </source>
</evidence>
<dbReference type="Pfam" id="PF00860">
    <property type="entry name" value="Xan_ur_permease"/>
    <property type="match status" value="1"/>
</dbReference>
<gene>
    <name evidence="8" type="ORF">HYC85_003436</name>
</gene>
<evidence type="ECO:0000256" key="1">
    <source>
        <dbReference type="ARBA" id="ARBA00004141"/>
    </source>
</evidence>
<dbReference type="GO" id="GO:0015853">
    <property type="term" value="P:adenine transport"/>
    <property type="evidence" value="ECO:0007669"/>
    <property type="project" value="TreeGrafter"/>
</dbReference>
<dbReference type="Proteomes" id="UP000593564">
    <property type="component" value="Unassembled WGS sequence"/>
</dbReference>
<accession>A0A7J7HVF6</accession>
<dbReference type="EMBL" id="JACBKZ010000002">
    <property type="protein sequence ID" value="KAF5956211.1"/>
    <property type="molecule type" value="Genomic_DNA"/>
</dbReference>
<dbReference type="PANTHER" id="PTHR43337">
    <property type="entry name" value="XANTHINE/URACIL PERMEASE C887.17-RELATED"/>
    <property type="match status" value="1"/>
</dbReference>
<keyword evidence="3" id="KW-0813">Transport</keyword>
<feature type="transmembrane region" description="Helical" evidence="7">
    <location>
        <begin position="122"/>
        <end position="151"/>
    </location>
</feature>
<evidence type="ECO:0000256" key="5">
    <source>
        <dbReference type="ARBA" id="ARBA00022989"/>
    </source>
</evidence>
<reference evidence="8 9" key="2">
    <citation type="submission" date="2020-07" db="EMBL/GenBank/DDBJ databases">
        <title>Genome assembly of wild tea tree DASZ reveals pedigree and selection history of tea varieties.</title>
        <authorList>
            <person name="Zhang W."/>
        </authorList>
    </citation>
    <scope>NUCLEOTIDE SEQUENCE [LARGE SCALE GENOMIC DNA]</scope>
    <source>
        <strain evidence="9">cv. G240</strain>
        <tissue evidence="8">Leaf</tissue>
    </source>
</reference>
<reference evidence="9" key="1">
    <citation type="journal article" date="2020" name="Nat. Commun.">
        <title>Genome assembly of wild tea tree DASZ reveals pedigree and selection history of tea varieties.</title>
        <authorList>
            <person name="Zhang W."/>
            <person name="Zhang Y."/>
            <person name="Qiu H."/>
            <person name="Guo Y."/>
            <person name="Wan H."/>
            <person name="Zhang X."/>
            <person name="Scossa F."/>
            <person name="Alseekh S."/>
            <person name="Zhang Q."/>
            <person name="Wang P."/>
            <person name="Xu L."/>
            <person name="Schmidt M.H."/>
            <person name="Jia X."/>
            <person name="Li D."/>
            <person name="Zhu A."/>
            <person name="Guo F."/>
            <person name="Chen W."/>
            <person name="Ni D."/>
            <person name="Usadel B."/>
            <person name="Fernie A.R."/>
            <person name="Wen W."/>
        </authorList>
    </citation>
    <scope>NUCLEOTIDE SEQUENCE [LARGE SCALE GENOMIC DNA]</scope>
    <source>
        <strain evidence="9">cv. G240</strain>
    </source>
</reference>
<feature type="transmembrane region" description="Helical" evidence="7">
    <location>
        <begin position="171"/>
        <end position="195"/>
    </location>
</feature>
<dbReference type="GO" id="GO:0005886">
    <property type="term" value="C:plasma membrane"/>
    <property type="evidence" value="ECO:0007669"/>
    <property type="project" value="TreeGrafter"/>
</dbReference>
<comment type="caution">
    <text evidence="8">The sequence shown here is derived from an EMBL/GenBank/DDBJ whole genome shotgun (WGS) entry which is preliminary data.</text>
</comment>
<dbReference type="AlphaFoldDB" id="A0A7J7HVF6"/>
<comment type="similarity">
    <text evidence="2">Belongs to the nucleobase:cation symporter-2 (NCS2) (TC 2.A.40) family. Azg-like subfamily.</text>
</comment>
<evidence type="ECO:0000313" key="8">
    <source>
        <dbReference type="EMBL" id="KAF5956211.1"/>
    </source>
</evidence>
<dbReference type="PANTHER" id="PTHR43337:SF13">
    <property type="entry name" value="ADENINE_GUANINE PERMEASE AZG2"/>
    <property type="match status" value="1"/>
</dbReference>
<protein>
    <submittedName>
        <fullName evidence="8">Uncharacterized protein</fullName>
    </submittedName>
</protein>
<dbReference type="InterPro" id="IPR045018">
    <property type="entry name" value="Azg-like"/>
</dbReference>
<keyword evidence="6 7" id="KW-0472">Membrane</keyword>
<evidence type="ECO:0000256" key="7">
    <source>
        <dbReference type="SAM" id="Phobius"/>
    </source>
</evidence>
<evidence type="ECO:0000256" key="4">
    <source>
        <dbReference type="ARBA" id="ARBA00022692"/>
    </source>
</evidence>
<evidence type="ECO:0000256" key="2">
    <source>
        <dbReference type="ARBA" id="ARBA00005697"/>
    </source>
</evidence>
<keyword evidence="9" id="KW-1185">Reference proteome</keyword>
<organism evidence="8 9">
    <name type="scientific">Camellia sinensis</name>
    <name type="common">Tea plant</name>
    <name type="synonym">Thea sinensis</name>
    <dbReference type="NCBI Taxonomy" id="4442"/>
    <lineage>
        <taxon>Eukaryota</taxon>
        <taxon>Viridiplantae</taxon>
        <taxon>Streptophyta</taxon>
        <taxon>Embryophyta</taxon>
        <taxon>Tracheophyta</taxon>
        <taxon>Spermatophyta</taxon>
        <taxon>Magnoliopsida</taxon>
        <taxon>eudicotyledons</taxon>
        <taxon>Gunneridae</taxon>
        <taxon>Pentapetalae</taxon>
        <taxon>asterids</taxon>
        <taxon>Ericales</taxon>
        <taxon>Theaceae</taxon>
        <taxon>Camellia</taxon>
    </lineage>
</organism>
<keyword evidence="4 7" id="KW-0812">Transmembrane</keyword>
<feature type="transmembrane region" description="Helical" evidence="7">
    <location>
        <begin position="487"/>
        <end position="516"/>
    </location>
</feature>
<sequence>MGGGELCARIGSGLLTRLGNSWIKMEKGLNEAVSKSKVGKYFKLEERKSCFTKELRAGTATFLTMAYIITVNATILADSGATCSVSDCTVTANQTATTPDPDCMFKPNAGYQNCLSKVKADLIVATALSSMIGSFAMGIFANLPLALAPGMGPNAYLAYNLVGFHGSGGSMSYQTALAVVLAEGCAFLLIAAFGLRARLARLIPKPVRLACAAGIGLFIAFVGLQAHQGMGLVGSDPATLVTISACTGTNPVTGECTGGKMRSPRFWLGSVGFLIMSFGLMKEIKGSMIYGILFVTLISWFRGTEVTCFPNTPLGDSNYNYFKKVVDFHKIKSTAGAISFSQFNRTEVWVALVTLLYVDVLATTGTLYTMAEVGGFVNDDEQGGGGGGRIEGEYLAYMVDAGTTVVGAVLGVSPISTYIESSAGIREGGRTGLTAVVVGAYFFGSLFFIPLLSSVPPWAIGPSLVMVGVMMMKVVKDIDWNNMKEAVPGFVTMLLMPLTYSISNGIVGGIGIYIALGLYDYSVGWMNGLMKMKRVVVQEQNQVSATTAARVSSLERAFVSSFGPEGCISWLERDFLRLNERGLYFGFLRSSELFFAGAYFWVADLKLRVVGSSEAFCARARMSGQGRGGRRGRPRRQEMPIPDEISAQQEGVGQANVAELVGQQAMGALAREMTGALRESMDILRAENQVQAHVAEMMKTFEMLGIEDGGLRVTLASFQLKGDASQWEKLRDQFCQLKQLNTLVAKFEDAFTSLSRFTPELVASEERCCLEFEKKLRTGLKLRVVGSMT</sequence>
<proteinExistence type="inferred from homology"/>
<dbReference type="GO" id="GO:0015854">
    <property type="term" value="P:guanine transport"/>
    <property type="evidence" value="ECO:0007669"/>
    <property type="project" value="TreeGrafter"/>
</dbReference>